<keyword evidence="8" id="KW-0511">Multifunctional enzyme</keyword>
<dbReference type="PANTHER" id="PTHR23100">
    <property type="entry name" value="ARGININE BIOSYNTHESIS BIFUNCTIONAL PROTEIN ARGJ"/>
    <property type="match status" value="1"/>
</dbReference>
<dbReference type="EMBL" id="LN890655">
    <property type="protein sequence ID" value="CUS05175.2"/>
    <property type="molecule type" value="Genomic_DNA"/>
</dbReference>
<keyword evidence="3 8" id="KW-0055">Arginine biosynthesis</keyword>
<dbReference type="GO" id="GO:0006526">
    <property type="term" value="P:L-arginine biosynthetic process"/>
    <property type="evidence" value="ECO:0007669"/>
    <property type="project" value="UniProtKB-UniRule"/>
</dbReference>
<organism evidence="9 10">
    <name type="scientific">Candidatus Promineifilum breve</name>
    <dbReference type="NCBI Taxonomy" id="1806508"/>
    <lineage>
        <taxon>Bacteria</taxon>
        <taxon>Bacillati</taxon>
        <taxon>Chloroflexota</taxon>
        <taxon>Ardenticatenia</taxon>
        <taxon>Candidatus Promineifilales</taxon>
        <taxon>Candidatus Promineifilaceae</taxon>
        <taxon>Candidatus Promineifilum</taxon>
    </lineage>
</organism>
<dbReference type="Gene3D" id="3.10.20.340">
    <property type="entry name" value="ArgJ beta chain, C-terminal domain"/>
    <property type="match status" value="1"/>
</dbReference>
<feature type="binding site" evidence="8">
    <location>
        <position position="184"/>
    </location>
    <ligand>
        <name>substrate</name>
    </ligand>
</feature>
<dbReference type="Pfam" id="PF01960">
    <property type="entry name" value="ArgJ"/>
    <property type="match status" value="1"/>
</dbReference>
<feature type="binding site" evidence="8">
    <location>
        <position position="279"/>
    </location>
    <ligand>
        <name>substrate</name>
    </ligand>
</feature>
<dbReference type="OrthoDB" id="9804242at2"/>
<evidence type="ECO:0000313" key="9">
    <source>
        <dbReference type="EMBL" id="CUS05175.2"/>
    </source>
</evidence>
<feature type="site" description="Cleavage; by autolysis" evidence="8">
    <location>
        <begin position="194"/>
        <end position="195"/>
    </location>
</feature>
<comment type="similarity">
    <text evidence="1 8">Belongs to the ArgJ family.</text>
</comment>
<keyword evidence="7 8" id="KW-0012">Acyltransferase</keyword>
<accession>A0A160T7T9</accession>
<dbReference type="NCBIfam" id="NF003802">
    <property type="entry name" value="PRK05388.1"/>
    <property type="match status" value="1"/>
</dbReference>
<dbReference type="EC" id="2.3.1.35" evidence="8"/>
<keyword evidence="8" id="KW-0963">Cytoplasm</keyword>
<feature type="binding site" evidence="8">
    <location>
        <position position="406"/>
    </location>
    <ligand>
        <name>substrate</name>
    </ligand>
</feature>
<dbReference type="KEGG" id="pbf:CFX0092_A3297"/>
<keyword evidence="6 8" id="KW-0068">Autocatalytic cleavage</keyword>
<feature type="site" description="Involved in the stabilization of negative charge on the oxyanion by the formation of the oxyanion hole" evidence="8">
    <location>
        <position position="121"/>
    </location>
</feature>
<sequence>MDASHYRVLDGGGVTSPRGFVAAAVAAGIKQSGRPDLVLVAAEGDCAAAGVFTRNQVAAAPVLLDRETLAANSAAIRGVVINAGNANACTGAPGLADARRMQALMAEAVGGRPDQYLVMSTGVIGVPLPMACVGNGIRAAAPLLAATNGAAAAEGIMTTDTRPKSLALTVDLPGGRVTLGGMAKGAGMIHPDMATLLGVLTTDAQVAPDDLAALLQEAVAGSFNAISIDGDTSTNDTILLLANGASGVVVADGPGRALFAAALGELCRALAMMVVRDGEGATRVVTVRVTGAATPADARRVADTIATSPLVKTAFAGGDPNWGRIMMATGRSGVALDQHKLALAVSGPDEPPLQLVRDGTPTDYHESEAAAVFAHPEFVVHVDLGLGAGEATLWTTDLTHDYVTINADYRT</sequence>
<proteinExistence type="inferred from homology"/>
<protein>
    <recommendedName>
        <fullName evidence="8">Arginine biosynthesis bifunctional protein ArgJ</fullName>
    </recommendedName>
    <domain>
        <recommendedName>
            <fullName evidence="8">Glutamate N-acetyltransferase</fullName>
            <ecNumber evidence="8">2.3.1.35</ecNumber>
        </recommendedName>
        <alternativeName>
            <fullName evidence="8">Ornithine acetyltransferase</fullName>
            <shortName evidence="8">OATase</shortName>
        </alternativeName>
        <alternativeName>
            <fullName evidence="8">Ornithine transacetylase</fullName>
        </alternativeName>
    </domain>
    <domain>
        <recommendedName>
            <fullName evidence="8">Amino-acid acetyltransferase</fullName>
            <ecNumber evidence="8">2.3.1.1</ecNumber>
        </recommendedName>
        <alternativeName>
            <fullName evidence="8">N-acetylglutamate synthase</fullName>
            <shortName evidence="8">AGSase</shortName>
        </alternativeName>
    </domain>
    <component>
        <recommendedName>
            <fullName evidence="8">Arginine biosynthesis bifunctional protein ArgJ alpha chain</fullName>
        </recommendedName>
    </component>
    <component>
        <recommendedName>
            <fullName evidence="8">Arginine biosynthesis bifunctional protein ArgJ beta chain</fullName>
        </recommendedName>
    </component>
</protein>
<feature type="binding site" evidence="8">
    <location>
        <position position="411"/>
    </location>
    <ligand>
        <name>substrate</name>
    </ligand>
</feature>
<evidence type="ECO:0000256" key="5">
    <source>
        <dbReference type="ARBA" id="ARBA00022679"/>
    </source>
</evidence>
<keyword evidence="5 8" id="KW-0808">Transferase</keyword>
<evidence type="ECO:0000256" key="3">
    <source>
        <dbReference type="ARBA" id="ARBA00022571"/>
    </source>
</evidence>
<evidence type="ECO:0000256" key="2">
    <source>
        <dbReference type="ARBA" id="ARBA00011475"/>
    </source>
</evidence>
<comment type="subcellular location">
    <subcellularLocation>
        <location evidence="8">Cytoplasm</location>
    </subcellularLocation>
</comment>
<comment type="function">
    <text evidence="8">Catalyzes two activities which are involved in the cyclic version of arginine biosynthesis: the synthesis of N-acetylglutamate from glutamate and acetyl-CoA as the acetyl donor, and of ornithine by transacetylation between N(2)-acetylornithine and glutamate.</text>
</comment>
<comment type="pathway">
    <text evidence="8">Amino-acid biosynthesis; L-arginine biosynthesis; N(2)-acetyl-L-ornithine from L-glutamate: step 1/4.</text>
</comment>
<feature type="chain" id="PRO_5023291152" description="Arginine biosynthesis bifunctional protein ArgJ alpha chain" evidence="8">
    <location>
        <begin position="1"/>
        <end position="194"/>
    </location>
</feature>
<dbReference type="GO" id="GO:0006592">
    <property type="term" value="P:ornithine biosynthetic process"/>
    <property type="evidence" value="ECO:0007669"/>
    <property type="project" value="TreeGrafter"/>
</dbReference>
<reference evidence="9" key="1">
    <citation type="submission" date="2016-01" db="EMBL/GenBank/DDBJ databases">
        <authorList>
            <person name="Mcilroy J.S."/>
            <person name="Karst M S."/>
            <person name="Albertsen M."/>
        </authorList>
    </citation>
    <scope>NUCLEOTIDE SEQUENCE</scope>
    <source>
        <strain evidence="9">Cfx-K</strain>
    </source>
</reference>
<gene>
    <name evidence="8 9" type="primary">argJ</name>
    <name evidence="9" type="ORF">CFX0092_A3297</name>
</gene>
<evidence type="ECO:0000256" key="8">
    <source>
        <dbReference type="HAMAP-Rule" id="MF_01106"/>
    </source>
</evidence>
<dbReference type="EC" id="2.3.1.1" evidence="8"/>
<dbReference type="FunFam" id="3.60.70.12:FF:000001">
    <property type="entry name" value="Arginine biosynthesis bifunctional protein ArgJ, chloroplastic"/>
    <property type="match status" value="1"/>
</dbReference>
<dbReference type="InterPro" id="IPR042195">
    <property type="entry name" value="ArgJ_beta_C"/>
</dbReference>
<dbReference type="SUPFAM" id="SSF56266">
    <property type="entry name" value="DmpA/ArgJ-like"/>
    <property type="match status" value="1"/>
</dbReference>
<keyword evidence="4 8" id="KW-0028">Amino-acid biosynthesis</keyword>
<feature type="site" description="Involved in the stabilization of negative charge on the oxyanion by the formation of the oxyanion hole" evidence="8">
    <location>
        <position position="122"/>
    </location>
</feature>
<dbReference type="Gene3D" id="3.60.70.12">
    <property type="entry name" value="L-amino peptidase D-ALA esterase/amidase"/>
    <property type="match status" value="1"/>
</dbReference>
<dbReference type="GO" id="GO:0004358">
    <property type="term" value="F:L-glutamate N-acetyltransferase activity, acting on acetyl-L-ornithine as donor"/>
    <property type="evidence" value="ECO:0007669"/>
    <property type="project" value="UniProtKB-UniRule"/>
</dbReference>
<feature type="binding site" evidence="8">
    <location>
        <position position="158"/>
    </location>
    <ligand>
        <name>substrate</name>
    </ligand>
</feature>
<dbReference type="GO" id="GO:0005737">
    <property type="term" value="C:cytoplasm"/>
    <property type="evidence" value="ECO:0007669"/>
    <property type="project" value="UniProtKB-SubCell"/>
</dbReference>
<dbReference type="GO" id="GO:0004042">
    <property type="term" value="F:L-glutamate N-acetyltransferase activity"/>
    <property type="evidence" value="ECO:0007669"/>
    <property type="project" value="UniProtKB-UniRule"/>
</dbReference>
<dbReference type="CDD" id="cd02152">
    <property type="entry name" value="OAT"/>
    <property type="match status" value="1"/>
</dbReference>
<dbReference type="Proteomes" id="UP000215027">
    <property type="component" value="Chromosome I"/>
</dbReference>
<evidence type="ECO:0000256" key="1">
    <source>
        <dbReference type="ARBA" id="ARBA00006774"/>
    </source>
</evidence>
<dbReference type="PANTHER" id="PTHR23100:SF0">
    <property type="entry name" value="ARGININE BIOSYNTHESIS BIFUNCTIONAL PROTEIN ARGJ, MITOCHONDRIAL"/>
    <property type="match status" value="1"/>
</dbReference>
<name>A0A160T7T9_9CHLR</name>
<dbReference type="AlphaFoldDB" id="A0A160T7T9"/>
<evidence type="ECO:0000256" key="4">
    <source>
        <dbReference type="ARBA" id="ARBA00022605"/>
    </source>
</evidence>
<evidence type="ECO:0000256" key="7">
    <source>
        <dbReference type="ARBA" id="ARBA00023315"/>
    </source>
</evidence>
<evidence type="ECO:0000313" key="10">
    <source>
        <dbReference type="Proteomes" id="UP000215027"/>
    </source>
</evidence>
<comment type="catalytic activity">
    <reaction evidence="8">
        <text>N(2)-acetyl-L-ornithine + L-glutamate = N-acetyl-L-glutamate + L-ornithine</text>
        <dbReference type="Rhea" id="RHEA:15349"/>
        <dbReference type="ChEBI" id="CHEBI:29985"/>
        <dbReference type="ChEBI" id="CHEBI:44337"/>
        <dbReference type="ChEBI" id="CHEBI:46911"/>
        <dbReference type="ChEBI" id="CHEBI:57805"/>
        <dbReference type="EC" id="2.3.1.35"/>
    </reaction>
</comment>
<dbReference type="InterPro" id="IPR002813">
    <property type="entry name" value="Arg_biosynth_ArgJ"/>
</dbReference>
<dbReference type="HAMAP" id="MF_01106">
    <property type="entry name" value="ArgJ"/>
    <property type="match status" value="1"/>
</dbReference>
<evidence type="ECO:0000256" key="6">
    <source>
        <dbReference type="ARBA" id="ARBA00022813"/>
    </source>
</evidence>
<feature type="chain" id="PRO_5023291153" description="Arginine biosynthesis bifunctional protein ArgJ beta chain" evidence="8">
    <location>
        <begin position="195"/>
        <end position="411"/>
    </location>
</feature>
<comment type="pathway">
    <text evidence="8">Amino-acid biosynthesis; L-arginine biosynthesis; L-ornithine and N-acetyl-L-glutamate from L-glutamate and N(2)-acetyl-L-ornithine (cyclic): step 1/1.</text>
</comment>
<dbReference type="NCBIfam" id="TIGR00120">
    <property type="entry name" value="ArgJ"/>
    <property type="match status" value="1"/>
</dbReference>
<feature type="binding site" evidence="8">
    <location>
        <position position="195"/>
    </location>
    <ligand>
        <name>substrate</name>
    </ligand>
</feature>
<comment type="subunit">
    <text evidence="2 8">Heterotetramer of two alpha and two beta chains.</text>
</comment>
<dbReference type="RefSeq" id="WP_095044422.1">
    <property type="nucleotide sequence ID" value="NZ_LN890655.1"/>
</dbReference>
<dbReference type="UniPathway" id="UPA00068">
    <property type="reaction ID" value="UER00106"/>
</dbReference>
<comment type="catalytic activity">
    <reaction evidence="8">
        <text>L-glutamate + acetyl-CoA = N-acetyl-L-glutamate + CoA + H(+)</text>
        <dbReference type="Rhea" id="RHEA:24292"/>
        <dbReference type="ChEBI" id="CHEBI:15378"/>
        <dbReference type="ChEBI" id="CHEBI:29985"/>
        <dbReference type="ChEBI" id="CHEBI:44337"/>
        <dbReference type="ChEBI" id="CHEBI:57287"/>
        <dbReference type="ChEBI" id="CHEBI:57288"/>
        <dbReference type="EC" id="2.3.1.1"/>
    </reaction>
</comment>
<dbReference type="InterPro" id="IPR016117">
    <property type="entry name" value="ArgJ-like_dom_sf"/>
</dbReference>
<keyword evidence="10" id="KW-1185">Reference proteome</keyword>
<feature type="active site" description="Nucleophile" evidence="8">
    <location>
        <position position="195"/>
    </location>
</feature>